<name>A0A419QYB1_9SPHN</name>
<dbReference type="Proteomes" id="UP000284322">
    <property type="component" value="Unassembled WGS sequence"/>
</dbReference>
<keyword evidence="2" id="KW-1185">Reference proteome</keyword>
<gene>
    <name evidence="1" type="ORF">D6858_15315</name>
</gene>
<sequence length="200" mass="19760">MDEIETLLVDVRASTQGFASDIAQMRSAFDSTLTDGFAKAGSVLESGLLSAVRKGSLGFEDLERVALKTIDRIAAQALQMRLDTLLGGGGSGSGGGSSGGIGGILGSVVGGLLGLPGRATGGPVSPGRGYLVGERGPELFVPTSAGRVETGLPGGGTGSGGRDVKVSIALAAPRGTAAPVALQRSGRQVASAISRALREG</sequence>
<reference evidence="1 2" key="1">
    <citation type="submission" date="2018-09" db="EMBL/GenBank/DDBJ databases">
        <title>Altererythrobacter sp.Ery1 and Ery12, the genome sequencing of novel strains in genus Alterythrobacter.</title>
        <authorList>
            <person name="Cheng H."/>
            <person name="Wu Y.-H."/>
            <person name="Fang C."/>
            <person name="Xu X.-W."/>
        </authorList>
    </citation>
    <scope>NUCLEOTIDE SEQUENCE [LARGE SCALE GENOMIC DNA]</scope>
    <source>
        <strain evidence="1 2">Ery12</strain>
    </source>
</reference>
<proteinExistence type="predicted"/>
<dbReference type="OrthoDB" id="7996304at2"/>
<comment type="caution">
    <text evidence="1">The sequence shown here is derived from an EMBL/GenBank/DDBJ whole genome shotgun (WGS) entry which is preliminary data.</text>
</comment>
<accession>A0A419QYB1</accession>
<evidence type="ECO:0000313" key="2">
    <source>
        <dbReference type="Proteomes" id="UP000284322"/>
    </source>
</evidence>
<dbReference type="RefSeq" id="WP_120112617.1">
    <property type="nucleotide sequence ID" value="NZ_RAHJ01000022.1"/>
</dbReference>
<organism evidence="1 2">
    <name type="scientific">Tsuneonella suprasediminis</name>
    <dbReference type="NCBI Taxonomy" id="2306996"/>
    <lineage>
        <taxon>Bacteria</taxon>
        <taxon>Pseudomonadati</taxon>
        <taxon>Pseudomonadota</taxon>
        <taxon>Alphaproteobacteria</taxon>
        <taxon>Sphingomonadales</taxon>
        <taxon>Erythrobacteraceae</taxon>
        <taxon>Tsuneonella</taxon>
    </lineage>
</organism>
<protein>
    <submittedName>
        <fullName evidence="1">Tail tape measure protein</fullName>
    </submittedName>
</protein>
<evidence type="ECO:0000313" key="1">
    <source>
        <dbReference type="EMBL" id="RJX65664.1"/>
    </source>
</evidence>
<dbReference type="EMBL" id="RAHJ01000022">
    <property type="protein sequence ID" value="RJX65664.1"/>
    <property type="molecule type" value="Genomic_DNA"/>
</dbReference>
<dbReference type="AlphaFoldDB" id="A0A419QYB1"/>